<dbReference type="EMBL" id="VOHS01000009">
    <property type="protein sequence ID" value="TWW00322.1"/>
    <property type="molecule type" value="Genomic_DNA"/>
</dbReference>
<evidence type="ECO:0000313" key="6">
    <source>
        <dbReference type="EMBL" id="TWW00322.1"/>
    </source>
</evidence>
<accession>A0A5C6LTR4</accession>
<organism evidence="6 7">
    <name type="scientific">Chitinophaga pinensis</name>
    <dbReference type="NCBI Taxonomy" id="79329"/>
    <lineage>
        <taxon>Bacteria</taxon>
        <taxon>Pseudomonadati</taxon>
        <taxon>Bacteroidota</taxon>
        <taxon>Chitinophagia</taxon>
        <taxon>Chitinophagales</taxon>
        <taxon>Chitinophagaceae</taxon>
        <taxon>Chitinophaga</taxon>
    </lineage>
</organism>
<reference evidence="6 7" key="1">
    <citation type="submission" date="2019-08" db="EMBL/GenBank/DDBJ databases">
        <title>Whole genome sequencing of chitin degrading bacteria Chitinophaga pinensis YS16.</title>
        <authorList>
            <person name="Singh R.P."/>
            <person name="Manchanda G."/>
            <person name="Maurya I.K."/>
            <person name="Joshi N.K."/>
            <person name="Srivastava A.K."/>
        </authorList>
    </citation>
    <scope>NUCLEOTIDE SEQUENCE [LARGE SCALE GENOMIC DNA]</scope>
    <source>
        <strain evidence="6 7">YS-16</strain>
    </source>
</reference>
<dbReference type="AlphaFoldDB" id="A0A5C6LTR4"/>
<dbReference type="Pfam" id="PF09685">
    <property type="entry name" value="MamF_MmsF"/>
    <property type="match status" value="1"/>
</dbReference>
<feature type="transmembrane region" description="Helical" evidence="5">
    <location>
        <begin position="12"/>
        <end position="39"/>
    </location>
</feature>
<comment type="caution">
    <text evidence="6">The sequence shown here is derived from an EMBL/GenBank/DDBJ whole genome shotgun (WGS) entry which is preliminary data.</text>
</comment>
<dbReference type="OrthoDB" id="9808930at2"/>
<sequence>MKQQEERNWALAMHLAGIAGMMFIPPAGNIIAPLVLWLIKRNESEFLSETGKEALNFQITLSIINVGLNVLGMINHWEWSWGRPGFNYYYWDFKQFSLFHGTRGVVFVVNIVFSAIAASKASNGIFYKYPLSWRLVK</sequence>
<proteinExistence type="predicted"/>
<dbReference type="RefSeq" id="WP_146305266.1">
    <property type="nucleotide sequence ID" value="NZ_VOHS01000009.1"/>
</dbReference>
<feature type="transmembrane region" description="Helical" evidence="5">
    <location>
        <begin position="97"/>
        <end position="118"/>
    </location>
</feature>
<evidence type="ECO:0000256" key="3">
    <source>
        <dbReference type="ARBA" id="ARBA00022989"/>
    </source>
</evidence>
<evidence type="ECO:0000256" key="4">
    <source>
        <dbReference type="ARBA" id="ARBA00023136"/>
    </source>
</evidence>
<feature type="transmembrane region" description="Helical" evidence="5">
    <location>
        <begin position="59"/>
        <end position="77"/>
    </location>
</feature>
<keyword evidence="4 5" id="KW-0472">Membrane</keyword>
<gene>
    <name evidence="6" type="ORF">FEF09_11610</name>
</gene>
<evidence type="ECO:0000256" key="1">
    <source>
        <dbReference type="ARBA" id="ARBA00004141"/>
    </source>
</evidence>
<keyword evidence="3 5" id="KW-1133">Transmembrane helix</keyword>
<evidence type="ECO:0000256" key="5">
    <source>
        <dbReference type="SAM" id="Phobius"/>
    </source>
</evidence>
<dbReference type="Proteomes" id="UP000318815">
    <property type="component" value="Unassembled WGS sequence"/>
</dbReference>
<comment type="subcellular location">
    <subcellularLocation>
        <location evidence="1">Membrane</location>
        <topology evidence="1">Multi-pass membrane protein</topology>
    </subcellularLocation>
</comment>
<keyword evidence="7" id="KW-1185">Reference proteome</keyword>
<name>A0A5C6LTR4_9BACT</name>
<evidence type="ECO:0000256" key="2">
    <source>
        <dbReference type="ARBA" id="ARBA00022692"/>
    </source>
</evidence>
<evidence type="ECO:0000313" key="7">
    <source>
        <dbReference type="Proteomes" id="UP000318815"/>
    </source>
</evidence>
<dbReference type="InterPro" id="IPR019109">
    <property type="entry name" value="MamF_MmsF"/>
</dbReference>
<keyword evidence="2 5" id="KW-0812">Transmembrane</keyword>
<protein>
    <submittedName>
        <fullName evidence="6">DUF4870 domain-containing protein</fullName>
    </submittedName>
</protein>